<dbReference type="AlphaFoldDB" id="A0A8X6PW95"/>
<feature type="region of interest" description="Disordered" evidence="1">
    <location>
        <begin position="1"/>
        <end position="23"/>
    </location>
</feature>
<dbReference type="OrthoDB" id="2505440at2759"/>
<accession>A0A8X6PW95</accession>
<evidence type="ECO:0000256" key="1">
    <source>
        <dbReference type="SAM" id="MobiDB-lite"/>
    </source>
</evidence>
<dbReference type="Proteomes" id="UP000887013">
    <property type="component" value="Unassembled WGS sequence"/>
</dbReference>
<evidence type="ECO:0000313" key="3">
    <source>
        <dbReference type="Proteomes" id="UP000887013"/>
    </source>
</evidence>
<gene>
    <name evidence="2" type="ORF">NPIL_74291</name>
</gene>
<proteinExistence type="predicted"/>
<evidence type="ECO:0000313" key="2">
    <source>
        <dbReference type="EMBL" id="GFT83886.1"/>
    </source>
</evidence>
<comment type="caution">
    <text evidence="2">The sequence shown here is derived from an EMBL/GenBank/DDBJ whole genome shotgun (WGS) entry which is preliminary data.</text>
</comment>
<keyword evidence="3" id="KW-1185">Reference proteome</keyword>
<dbReference type="EMBL" id="BMAW01023678">
    <property type="protein sequence ID" value="GFT83886.1"/>
    <property type="molecule type" value="Genomic_DNA"/>
</dbReference>
<reference evidence="2" key="1">
    <citation type="submission" date="2020-08" db="EMBL/GenBank/DDBJ databases">
        <title>Multicomponent nature underlies the extraordinary mechanical properties of spider dragline silk.</title>
        <authorList>
            <person name="Kono N."/>
            <person name="Nakamura H."/>
            <person name="Mori M."/>
            <person name="Yoshida Y."/>
            <person name="Ohtoshi R."/>
            <person name="Malay A.D."/>
            <person name="Moran D.A.P."/>
            <person name="Tomita M."/>
            <person name="Numata K."/>
            <person name="Arakawa K."/>
        </authorList>
    </citation>
    <scope>NUCLEOTIDE SEQUENCE</scope>
</reference>
<sequence length="215" mass="24086">MKNSTCGRGQTIRKGQSPPSGIAPLPTYLHIPAPLEGAKRSIPLLHPGGSFAQRWNILKGPLAIKEGANKSGRICWQRIFDYACRPHSAGLKPRVSLRRGLGAAIKQGRRVCVFVRSRTYIHSEIQKMKRMSNSIDVTSERVCFNDDTKVDSSFSDDAVPLHHFHLGQDIYAAVTYFANAVQIHLRQYGRDHNNRLFLTKKGRRSTSGSTYSQRV</sequence>
<protein>
    <submittedName>
        <fullName evidence="2">Uncharacterized protein</fullName>
    </submittedName>
</protein>
<organism evidence="2 3">
    <name type="scientific">Nephila pilipes</name>
    <name type="common">Giant wood spider</name>
    <name type="synonym">Nephila maculata</name>
    <dbReference type="NCBI Taxonomy" id="299642"/>
    <lineage>
        <taxon>Eukaryota</taxon>
        <taxon>Metazoa</taxon>
        <taxon>Ecdysozoa</taxon>
        <taxon>Arthropoda</taxon>
        <taxon>Chelicerata</taxon>
        <taxon>Arachnida</taxon>
        <taxon>Araneae</taxon>
        <taxon>Araneomorphae</taxon>
        <taxon>Entelegynae</taxon>
        <taxon>Araneoidea</taxon>
        <taxon>Nephilidae</taxon>
        <taxon>Nephila</taxon>
    </lineage>
</organism>
<feature type="compositionally biased region" description="Polar residues" evidence="1">
    <location>
        <begin position="1"/>
        <end position="19"/>
    </location>
</feature>
<name>A0A8X6PW95_NEPPI</name>